<sequence>MRLMTYNVHRWGDDRSALSSVIRTCDPEVLIVQEAPTWYGTRSRRRAFARSVDLNYLAGEARTAAFVTTPAHWTIRTRRIWRPLVRRWKSACTLQLPGGAIALSTKINKVGRFNNVSLSVVGCHLGLSNRGRLAEMEQVLDLVRRSAGPSVLVGDINEPADGPVWKLAEAAGLIDPEADHPKPTFPAAAPRSRIDIVWTSPGIRALPVDLGCLGLDQQLLARASDHLPLVVDLLTG</sequence>
<organism evidence="2 3">
    <name type="scientific">Microlunatus elymi</name>
    <dbReference type="NCBI Taxonomy" id="2596828"/>
    <lineage>
        <taxon>Bacteria</taxon>
        <taxon>Bacillati</taxon>
        <taxon>Actinomycetota</taxon>
        <taxon>Actinomycetes</taxon>
        <taxon>Propionibacteriales</taxon>
        <taxon>Propionibacteriaceae</taxon>
        <taxon>Microlunatus</taxon>
    </lineage>
</organism>
<dbReference type="GO" id="GO:0004519">
    <property type="term" value="F:endonuclease activity"/>
    <property type="evidence" value="ECO:0007669"/>
    <property type="project" value="UniProtKB-KW"/>
</dbReference>
<dbReference type="OrthoDB" id="3820230at2"/>
<dbReference type="GO" id="GO:0004527">
    <property type="term" value="F:exonuclease activity"/>
    <property type="evidence" value="ECO:0007669"/>
    <property type="project" value="UniProtKB-KW"/>
</dbReference>
<feature type="domain" description="Endonuclease/exonuclease/phosphatase" evidence="1">
    <location>
        <begin position="4"/>
        <end position="226"/>
    </location>
</feature>
<dbReference type="Pfam" id="PF03372">
    <property type="entry name" value="Exo_endo_phos"/>
    <property type="match status" value="1"/>
</dbReference>
<protein>
    <submittedName>
        <fullName evidence="2">Endonuclease/exonuclease/phosphatase</fullName>
    </submittedName>
</protein>
<dbReference type="InterPro" id="IPR005135">
    <property type="entry name" value="Endo/exonuclease/phosphatase"/>
</dbReference>
<keyword evidence="3" id="KW-1185">Reference proteome</keyword>
<dbReference type="AlphaFoldDB" id="A0A516PWV2"/>
<dbReference type="KEGG" id="mik:FOE78_06865"/>
<evidence type="ECO:0000259" key="1">
    <source>
        <dbReference type="Pfam" id="PF03372"/>
    </source>
</evidence>
<accession>A0A516PWV2</accession>
<dbReference type="Gene3D" id="3.60.10.10">
    <property type="entry name" value="Endonuclease/exonuclease/phosphatase"/>
    <property type="match status" value="1"/>
</dbReference>
<keyword evidence="2" id="KW-0255">Endonuclease</keyword>
<keyword evidence="2" id="KW-0269">Exonuclease</keyword>
<reference evidence="2 3" key="1">
    <citation type="submission" date="2019-07" db="EMBL/GenBank/DDBJ databases">
        <title>Microlunatus dokdonensis sp. nov. isolated from the rhizospheric soil of the wild plant Elymus tsukushiensis.</title>
        <authorList>
            <person name="Ghim S.-Y."/>
            <person name="Hwang Y.-J."/>
            <person name="Son J.-S."/>
            <person name="Shin J.-H."/>
        </authorList>
    </citation>
    <scope>NUCLEOTIDE SEQUENCE [LARGE SCALE GENOMIC DNA]</scope>
    <source>
        <strain evidence="2 3">KUDC0627</strain>
    </source>
</reference>
<dbReference type="SUPFAM" id="SSF56219">
    <property type="entry name" value="DNase I-like"/>
    <property type="match status" value="1"/>
</dbReference>
<dbReference type="InterPro" id="IPR036691">
    <property type="entry name" value="Endo/exonu/phosph_ase_sf"/>
</dbReference>
<proteinExistence type="predicted"/>
<evidence type="ECO:0000313" key="3">
    <source>
        <dbReference type="Proteomes" id="UP000319263"/>
    </source>
</evidence>
<dbReference type="EMBL" id="CP041692">
    <property type="protein sequence ID" value="QDP95663.1"/>
    <property type="molecule type" value="Genomic_DNA"/>
</dbReference>
<name>A0A516PWV2_9ACTN</name>
<keyword evidence="2" id="KW-0540">Nuclease</keyword>
<keyword evidence="2" id="KW-0378">Hydrolase</keyword>
<dbReference type="Proteomes" id="UP000319263">
    <property type="component" value="Chromosome"/>
</dbReference>
<gene>
    <name evidence="2" type="ORF">FOE78_06865</name>
</gene>
<evidence type="ECO:0000313" key="2">
    <source>
        <dbReference type="EMBL" id="QDP95663.1"/>
    </source>
</evidence>